<dbReference type="EMBL" id="BQNZ01000003">
    <property type="protein sequence ID" value="GKH73202.1"/>
    <property type="molecule type" value="Genomic_DNA"/>
</dbReference>
<sequence length="229" mass="27289">MDRYLVSQFELENPFPKIDISCYLEIFDKKNEYYITIVENGDCDRYILFLSFGVIEFEEDKIIFKDIRTGCDLVMTKVGKELFVNKGYYFMKNKCFIDRGKSNYSENYSMLDMKKECQRKIRKNNSYLNALNLNQIPLQLGDYKNGCVHIDLDIAFSYRIYYLVGKTKIYLSLGKWAKQGNKLLLQDLSLDCNFVYLIKNNYLYSIYSPNEINDTDRYSLDRLFPFIMR</sequence>
<organism evidence="1 2">
    <name type="scientific">Parabacteroides merdae</name>
    <dbReference type="NCBI Taxonomy" id="46503"/>
    <lineage>
        <taxon>Bacteria</taxon>
        <taxon>Pseudomonadati</taxon>
        <taxon>Bacteroidota</taxon>
        <taxon>Bacteroidia</taxon>
        <taxon>Bacteroidales</taxon>
        <taxon>Tannerellaceae</taxon>
        <taxon>Parabacteroides</taxon>
    </lineage>
</organism>
<evidence type="ECO:0000313" key="1">
    <source>
        <dbReference type="EMBL" id="GKH73202.1"/>
    </source>
</evidence>
<dbReference type="Proteomes" id="UP001055114">
    <property type="component" value="Unassembled WGS sequence"/>
</dbReference>
<dbReference type="RefSeq" id="WP_122298658.1">
    <property type="nucleotide sequence ID" value="NZ_BQNZ01000003.1"/>
</dbReference>
<dbReference type="AlphaFoldDB" id="A0AA37K8I7"/>
<reference evidence="1" key="1">
    <citation type="submission" date="2022-01" db="EMBL/GenBank/DDBJ databases">
        <title>Novel bile acid biosynthetic pathways are enriched in the microbiome of centenarians.</title>
        <authorList>
            <person name="Sato Y."/>
            <person name="Atarashi K."/>
            <person name="Plichta R.D."/>
            <person name="Arai Y."/>
            <person name="Sasajima S."/>
            <person name="Kearney M.S."/>
            <person name="Suda W."/>
            <person name="Takeshita K."/>
            <person name="Sasaki T."/>
            <person name="Okamoto S."/>
            <person name="Skelly N.A."/>
            <person name="Okamura Y."/>
            <person name="Vlamakis H."/>
            <person name="Li Y."/>
            <person name="Tanoue T."/>
            <person name="Takei H."/>
            <person name="Nittono H."/>
            <person name="Narushima S."/>
            <person name="Irie J."/>
            <person name="Itoh H."/>
            <person name="Moriya K."/>
            <person name="Sugiura Y."/>
            <person name="Suematsu M."/>
            <person name="Moritoki N."/>
            <person name="Shibata S."/>
            <person name="Littman R.D."/>
            <person name="Fischbach A.M."/>
            <person name="Uwamino Y."/>
            <person name="Inoue T."/>
            <person name="Honda A."/>
            <person name="Hattori M."/>
            <person name="Murai T."/>
            <person name="Xavier J.R."/>
            <person name="Hirose N."/>
            <person name="Honda K."/>
        </authorList>
    </citation>
    <scope>NUCLEOTIDE SEQUENCE</scope>
    <source>
        <strain evidence="1">CE91-St3</strain>
    </source>
</reference>
<proteinExistence type="predicted"/>
<gene>
    <name evidence="1" type="ORF">CE91St3_30650</name>
</gene>
<evidence type="ECO:0000313" key="2">
    <source>
        <dbReference type="Proteomes" id="UP001055114"/>
    </source>
</evidence>
<evidence type="ECO:0008006" key="3">
    <source>
        <dbReference type="Google" id="ProtNLM"/>
    </source>
</evidence>
<protein>
    <recommendedName>
        <fullName evidence="3">DUF4905 domain-containing protein</fullName>
    </recommendedName>
</protein>
<comment type="caution">
    <text evidence="1">The sequence shown here is derived from an EMBL/GenBank/DDBJ whole genome shotgun (WGS) entry which is preliminary data.</text>
</comment>
<name>A0AA37K8I7_9BACT</name>
<accession>A0AA37K8I7</accession>